<reference evidence="1" key="1">
    <citation type="journal article" date="2014" name="Int. J. Syst. Evol. Microbiol.">
        <title>Complete genome sequence of Corynebacterium casei LMG S-19264T (=DSM 44701T), isolated from a smear-ripened cheese.</title>
        <authorList>
            <consortium name="US DOE Joint Genome Institute (JGI-PGF)"/>
            <person name="Walter F."/>
            <person name="Albersmeier A."/>
            <person name="Kalinowski J."/>
            <person name="Ruckert C."/>
        </authorList>
    </citation>
    <scope>NUCLEOTIDE SEQUENCE</scope>
    <source>
        <strain evidence="1">KCTC 42650</strain>
    </source>
</reference>
<protein>
    <submittedName>
        <fullName evidence="1">Uncharacterized protein</fullName>
    </submittedName>
</protein>
<keyword evidence="2" id="KW-1185">Reference proteome</keyword>
<dbReference type="Proteomes" id="UP000626220">
    <property type="component" value="Unassembled WGS sequence"/>
</dbReference>
<gene>
    <name evidence="1" type="ORF">GCM10017056_47340</name>
</gene>
<evidence type="ECO:0000313" key="2">
    <source>
        <dbReference type="Proteomes" id="UP000626220"/>
    </source>
</evidence>
<name>A0A8J3H1G3_9RHOB</name>
<dbReference type="AlphaFoldDB" id="A0A8J3H1G3"/>
<accession>A0A8J3H1G3</accession>
<dbReference type="EMBL" id="BNCJ01000027">
    <property type="protein sequence ID" value="GHF70962.1"/>
    <property type="molecule type" value="Genomic_DNA"/>
</dbReference>
<evidence type="ECO:0000313" key="1">
    <source>
        <dbReference type="EMBL" id="GHF70962.1"/>
    </source>
</evidence>
<dbReference type="RefSeq" id="WP_189682612.1">
    <property type="nucleotide sequence ID" value="NZ_BNCJ01000027.1"/>
</dbReference>
<proteinExistence type="predicted"/>
<reference evidence="1" key="2">
    <citation type="submission" date="2020-09" db="EMBL/GenBank/DDBJ databases">
        <authorList>
            <person name="Sun Q."/>
            <person name="Kim S."/>
        </authorList>
    </citation>
    <scope>NUCLEOTIDE SEQUENCE</scope>
    <source>
        <strain evidence="1">KCTC 42650</strain>
    </source>
</reference>
<organism evidence="1 2">
    <name type="scientific">Seohaeicola zhoushanensis</name>
    <dbReference type="NCBI Taxonomy" id="1569283"/>
    <lineage>
        <taxon>Bacteria</taxon>
        <taxon>Pseudomonadati</taxon>
        <taxon>Pseudomonadota</taxon>
        <taxon>Alphaproteobacteria</taxon>
        <taxon>Rhodobacterales</taxon>
        <taxon>Roseobacteraceae</taxon>
        <taxon>Seohaeicola</taxon>
    </lineage>
</organism>
<comment type="caution">
    <text evidence="1">The sequence shown here is derived from an EMBL/GenBank/DDBJ whole genome shotgun (WGS) entry which is preliminary data.</text>
</comment>
<sequence length="106" mass="11655">MTKVTNFKEQEPALDLAMREFIASTISTASRTMAATFRMAPAYTLSMLIRRCIGYLMVYDAMATADYLEALAQEARGTDAYAAQQGAFQRIVNAAELTDRIAMGQA</sequence>